<dbReference type="EMBL" id="HBIE01023710">
    <property type="protein sequence ID" value="CAE0312326.1"/>
    <property type="molecule type" value="Transcribed_RNA"/>
</dbReference>
<dbReference type="PROSITE" id="PS00018">
    <property type="entry name" value="EF_HAND_1"/>
    <property type="match status" value="1"/>
</dbReference>
<comment type="similarity">
    <text evidence="13">Belongs to the MICU1 family. MICU1 subfamily.</text>
</comment>
<evidence type="ECO:0000259" key="14">
    <source>
        <dbReference type="PROSITE" id="PS50222"/>
    </source>
</evidence>
<evidence type="ECO:0000256" key="7">
    <source>
        <dbReference type="ARBA" id="ARBA00022792"/>
    </source>
</evidence>
<keyword evidence="8" id="KW-0106">Calcium</keyword>
<feature type="domain" description="EF-hand" evidence="14">
    <location>
        <begin position="118"/>
        <end position="153"/>
    </location>
</feature>
<dbReference type="GO" id="GO:0005509">
    <property type="term" value="F:calcium ion binding"/>
    <property type="evidence" value="ECO:0007669"/>
    <property type="project" value="InterPro"/>
</dbReference>
<evidence type="ECO:0000256" key="6">
    <source>
        <dbReference type="ARBA" id="ARBA00022737"/>
    </source>
</evidence>
<dbReference type="InterPro" id="IPR011992">
    <property type="entry name" value="EF-hand-dom_pair"/>
</dbReference>
<evidence type="ECO:0000256" key="8">
    <source>
        <dbReference type="ARBA" id="ARBA00022837"/>
    </source>
</evidence>
<evidence type="ECO:0000256" key="3">
    <source>
        <dbReference type="ARBA" id="ARBA00022448"/>
    </source>
</evidence>
<sequence length="185" mass="21914">MQDKFREDLWHYQFHTFEPNDEGRISTESFLKSNLPSLTGSNIEKYKKQIRKINKQLGEKDPGVTLREFIAFQYLFDKLDGVKAKCAQYRYLDYNTFLDLVEGFVNSEPYCKKNKVQMSEHIAKSIFLLLDTDESGELEPEEIMMFDRRVMGQSREIKAKQDAQAMFNQFMKILMQVPEQIMSFF</sequence>
<dbReference type="AlphaFoldDB" id="A0A7S3I437"/>
<evidence type="ECO:0000313" key="15">
    <source>
        <dbReference type="EMBL" id="CAE0312326.1"/>
    </source>
</evidence>
<keyword evidence="3" id="KW-0813">Transport</keyword>
<protein>
    <recommendedName>
        <fullName evidence="14">EF-hand domain-containing protein</fullName>
    </recommendedName>
</protein>
<keyword evidence="5" id="KW-0479">Metal-binding</keyword>
<dbReference type="SUPFAM" id="SSF47473">
    <property type="entry name" value="EF-hand"/>
    <property type="match status" value="1"/>
</dbReference>
<dbReference type="PROSITE" id="PS50222">
    <property type="entry name" value="EF_HAND_2"/>
    <property type="match status" value="1"/>
</dbReference>
<dbReference type="GO" id="GO:0005758">
    <property type="term" value="C:mitochondrial intermembrane space"/>
    <property type="evidence" value="ECO:0007669"/>
    <property type="project" value="UniProtKB-SubCell"/>
</dbReference>
<evidence type="ECO:0000256" key="13">
    <source>
        <dbReference type="ARBA" id="ARBA00038333"/>
    </source>
</evidence>
<name>A0A7S3I437_9SPIT</name>
<evidence type="ECO:0000256" key="11">
    <source>
        <dbReference type="ARBA" id="ARBA00023128"/>
    </source>
</evidence>
<evidence type="ECO:0000256" key="10">
    <source>
        <dbReference type="ARBA" id="ARBA00023065"/>
    </source>
</evidence>
<keyword evidence="9" id="KW-0809">Transit peptide</keyword>
<keyword evidence="12" id="KW-0472">Membrane</keyword>
<proteinExistence type="inferred from homology"/>
<organism evidence="15">
    <name type="scientific">Favella ehrenbergii</name>
    <dbReference type="NCBI Taxonomy" id="182087"/>
    <lineage>
        <taxon>Eukaryota</taxon>
        <taxon>Sar</taxon>
        <taxon>Alveolata</taxon>
        <taxon>Ciliophora</taxon>
        <taxon>Intramacronucleata</taxon>
        <taxon>Spirotrichea</taxon>
        <taxon>Choreotrichia</taxon>
        <taxon>Tintinnida</taxon>
        <taxon>Xystonellidae</taxon>
        <taxon>Favella</taxon>
    </lineage>
</organism>
<dbReference type="PANTHER" id="PTHR12294">
    <property type="entry name" value="EF HAND DOMAIN FAMILY A1,A2-RELATED"/>
    <property type="match status" value="1"/>
</dbReference>
<dbReference type="InterPro" id="IPR039800">
    <property type="entry name" value="MICU1/2/3"/>
</dbReference>
<keyword evidence="4" id="KW-0109">Calcium transport</keyword>
<accession>A0A7S3I437</accession>
<evidence type="ECO:0000256" key="5">
    <source>
        <dbReference type="ARBA" id="ARBA00022723"/>
    </source>
</evidence>
<evidence type="ECO:0000256" key="1">
    <source>
        <dbReference type="ARBA" id="ARBA00004273"/>
    </source>
</evidence>
<evidence type="ECO:0000256" key="9">
    <source>
        <dbReference type="ARBA" id="ARBA00022946"/>
    </source>
</evidence>
<comment type="subcellular location">
    <subcellularLocation>
        <location evidence="1">Mitochondrion inner membrane</location>
    </subcellularLocation>
    <subcellularLocation>
        <location evidence="2">Mitochondrion intermembrane space</location>
    </subcellularLocation>
</comment>
<dbReference type="GO" id="GO:0051560">
    <property type="term" value="P:mitochondrial calcium ion homeostasis"/>
    <property type="evidence" value="ECO:0007669"/>
    <property type="project" value="TreeGrafter"/>
</dbReference>
<reference evidence="15" key="1">
    <citation type="submission" date="2021-01" db="EMBL/GenBank/DDBJ databases">
        <authorList>
            <person name="Corre E."/>
            <person name="Pelletier E."/>
            <person name="Niang G."/>
            <person name="Scheremetjew M."/>
            <person name="Finn R."/>
            <person name="Kale V."/>
            <person name="Holt S."/>
            <person name="Cochrane G."/>
            <person name="Meng A."/>
            <person name="Brown T."/>
            <person name="Cohen L."/>
        </authorList>
    </citation>
    <scope>NUCLEOTIDE SEQUENCE</scope>
    <source>
        <strain evidence="15">Fehren 1</strain>
    </source>
</reference>
<keyword evidence="11" id="KW-0496">Mitochondrion</keyword>
<dbReference type="InterPro" id="IPR002048">
    <property type="entry name" value="EF_hand_dom"/>
</dbReference>
<evidence type="ECO:0000256" key="2">
    <source>
        <dbReference type="ARBA" id="ARBA00004569"/>
    </source>
</evidence>
<dbReference type="GO" id="GO:1990246">
    <property type="term" value="C:uniplex complex"/>
    <property type="evidence" value="ECO:0007669"/>
    <property type="project" value="TreeGrafter"/>
</dbReference>
<dbReference type="GO" id="GO:0036444">
    <property type="term" value="P:calcium import into the mitochondrion"/>
    <property type="evidence" value="ECO:0007669"/>
    <property type="project" value="TreeGrafter"/>
</dbReference>
<dbReference type="PANTHER" id="PTHR12294:SF1">
    <property type="entry name" value="CALCIUM UPTAKE PROTEIN 1, MITOCHONDRIAL"/>
    <property type="match status" value="1"/>
</dbReference>
<evidence type="ECO:0000256" key="4">
    <source>
        <dbReference type="ARBA" id="ARBA00022568"/>
    </source>
</evidence>
<evidence type="ECO:0000256" key="12">
    <source>
        <dbReference type="ARBA" id="ARBA00023136"/>
    </source>
</evidence>
<keyword evidence="7" id="KW-0999">Mitochondrion inner membrane</keyword>
<dbReference type="Gene3D" id="1.10.238.10">
    <property type="entry name" value="EF-hand"/>
    <property type="match status" value="1"/>
</dbReference>
<dbReference type="InterPro" id="IPR018247">
    <property type="entry name" value="EF_Hand_1_Ca_BS"/>
</dbReference>
<gene>
    <name evidence="15" type="ORF">FEHR0123_LOCUS7247</name>
</gene>
<keyword evidence="6" id="KW-0677">Repeat</keyword>
<keyword evidence="10" id="KW-0406">Ion transport</keyword>